<dbReference type="InterPro" id="IPR043129">
    <property type="entry name" value="ATPase_NBD"/>
</dbReference>
<keyword evidence="4" id="KW-1185">Reference proteome</keyword>
<evidence type="ECO:0008006" key="5">
    <source>
        <dbReference type="Google" id="ProtNLM"/>
    </source>
</evidence>
<evidence type="ECO:0000256" key="2">
    <source>
        <dbReference type="SAM" id="MobiDB-lite"/>
    </source>
</evidence>
<feature type="region of interest" description="Disordered" evidence="2">
    <location>
        <begin position="564"/>
        <end position="596"/>
    </location>
</feature>
<feature type="region of interest" description="Disordered" evidence="2">
    <location>
        <begin position="1"/>
        <end position="49"/>
    </location>
</feature>
<dbReference type="RefSeq" id="XP_033394278.1">
    <property type="nucleotide sequence ID" value="XM_033541043.1"/>
</dbReference>
<dbReference type="Gene3D" id="3.90.640.10">
    <property type="entry name" value="Actin, Chain A, domain 4"/>
    <property type="match status" value="1"/>
</dbReference>
<comment type="similarity">
    <text evidence="1">Belongs to the actin family.</text>
</comment>
<dbReference type="SMART" id="SM00268">
    <property type="entry name" value="ACTIN"/>
    <property type="match status" value="1"/>
</dbReference>
<dbReference type="AlphaFoldDB" id="A0A6A6B5K9"/>
<reference evidence="3" key="1">
    <citation type="journal article" date="2020" name="Stud. Mycol.">
        <title>101 Dothideomycetes genomes: a test case for predicting lifestyles and emergence of pathogens.</title>
        <authorList>
            <person name="Haridas S."/>
            <person name="Albert R."/>
            <person name="Binder M."/>
            <person name="Bloem J."/>
            <person name="Labutti K."/>
            <person name="Salamov A."/>
            <person name="Andreopoulos B."/>
            <person name="Baker S."/>
            <person name="Barry K."/>
            <person name="Bills G."/>
            <person name="Bluhm B."/>
            <person name="Cannon C."/>
            <person name="Castanera R."/>
            <person name="Culley D."/>
            <person name="Daum C."/>
            <person name="Ezra D."/>
            <person name="Gonzalez J."/>
            <person name="Henrissat B."/>
            <person name="Kuo A."/>
            <person name="Liang C."/>
            <person name="Lipzen A."/>
            <person name="Lutzoni F."/>
            <person name="Magnuson J."/>
            <person name="Mondo S."/>
            <person name="Nolan M."/>
            <person name="Ohm R."/>
            <person name="Pangilinan J."/>
            <person name="Park H.-J."/>
            <person name="Ramirez L."/>
            <person name="Alfaro M."/>
            <person name="Sun H."/>
            <person name="Tritt A."/>
            <person name="Yoshinaga Y."/>
            <person name="Zwiers L.-H."/>
            <person name="Turgeon B."/>
            <person name="Goodwin S."/>
            <person name="Spatafora J."/>
            <person name="Crous P."/>
            <person name="Grigoriev I."/>
        </authorList>
    </citation>
    <scope>NUCLEOTIDE SEQUENCE</scope>
    <source>
        <strain evidence="3">CBS 121167</strain>
    </source>
</reference>
<feature type="region of interest" description="Disordered" evidence="2">
    <location>
        <begin position="409"/>
        <end position="502"/>
    </location>
</feature>
<dbReference type="Pfam" id="PF00022">
    <property type="entry name" value="Actin"/>
    <property type="match status" value="1"/>
</dbReference>
<feature type="compositionally biased region" description="Polar residues" evidence="2">
    <location>
        <begin position="24"/>
        <end position="37"/>
    </location>
</feature>
<dbReference type="InterPro" id="IPR004000">
    <property type="entry name" value="Actin"/>
</dbReference>
<dbReference type="Gene3D" id="3.30.420.40">
    <property type="match status" value="2"/>
</dbReference>
<organism evidence="3 4">
    <name type="scientific">Aplosporella prunicola CBS 121167</name>
    <dbReference type="NCBI Taxonomy" id="1176127"/>
    <lineage>
        <taxon>Eukaryota</taxon>
        <taxon>Fungi</taxon>
        <taxon>Dikarya</taxon>
        <taxon>Ascomycota</taxon>
        <taxon>Pezizomycotina</taxon>
        <taxon>Dothideomycetes</taxon>
        <taxon>Dothideomycetes incertae sedis</taxon>
        <taxon>Botryosphaeriales</taxon>
        <taxon>Aplosporellaceae</taxon>
        <taxon>Aplosporella</taxon>
    </lineage>
</organism>
<dbReference type="EMBL" id="ML995496">
    <property type="protein sequence ID" value="KAF2138565.1"/>
    <property type="molecule type" value="Genomic_DNA"/>
</dbReference>
<dbReference type="PANTHER" id="PTHR11937">
    <property type="entry name" value="ACTIN"/>
    <property type="match status" value="1"/>
</dbReference>
<proteinExistence type="inferred from homology"/>
<gene>
    <name evidence="3" type="ORF">K452DRAFT_290709</name>
</gene>
<dbReference type="GeneID" id="54298539"/>
<feature type="compositionally biased region" description="Polar residues" evidence="2">
    <location>
        <begin position="424"/>
        <end position="437"/>
    </location>
</feature>
<dbReference type="SUPFAM" id="SSF53067">
    <property type="entry name" value="Actin-like ATPase domain"/>
    <property type="match status" value="2"/>
</dbReference>
<name>A0A6A6B5K9_9PEZI</name>
<accession>A0A6A6B5K9</accession>
<evidence type="ECO:0000313" key="4">
    <source>
        <dbReference type="Proteomes" id="UP000799438"/>
    </source>
</evidence>
<evidence type="ECO:0000313" key="3">
    <source>
        <dbReference type="EMBL" id="KAF2138565.1"/>
    </source>
</evidence>
<feature type="compositionally biased region" description="Low complexity" evidence="2">
    <location>
        <begin position="38"/>
        <end position="49"/>
    </location>
</feature>
<sequence>MSSGGAPDLKSNRLSIGRARPSASVITSSNQPTSPNPASARSLSGLYGSGSSSFRSDEEHLVFEFGARFLRAGFAGESKPRCTRGFGPEDQRRVGDFRRWMPGFDSMRRKRKRGMDWGQEHELWRLNVREVDIGQVEDKIERAVREIVAQYLLLDHRPRRATVVVPSLLSRPLLSAMLSSVFQNLQAISITVLSSPVLHVVSAGLRSALVIDLGWAEATATAVYEYREIHHSSSIRAGKYLSEDVAKFLNDECKKARGDPEDLERPDRVSFEEAEDVMMRAVWVLSREEALERGNSEAKPAEVDPSIQIPLPAASPPLTLKVPFSRLAEPAESALFAGDCPAHELDDHDLPIPLLAYNALLSLPIDARKLCMGRIIITGGVSRVPGVKRRILSELEYLISHRGWDPVKRYGSATGKQEHERQARQSGHQRNSTTMDTLSPLPLATPVPKVTENIDEDSGEGEQDTDPERTPSSGSHASHIIEEPQLSPMLPASQRSQEDDPISSKLHYHATKHLKPSVEGRVRGVESLGAWTGASLVSSLRIKGIVEIDKERFLSHGLTGASREDRSVMPQRQSSLGVPSGGRAGDRGSWTLGVWA</sequence>
<dbReference type="Proteomes" id="UP000799438">
    <property type="component" value="Unassembled WGS sequence"/>
</dbReference>
<dbReference type="PROSITE" id="PS01036">
    <property type="entry name" value="HSP70_3"/>
    <property type="match status" value="1"/>
</dbReference>
<feature type="compositionally biased region" description="Acidic residues" evidence="2">
    <location>
        <begin position="453"/>
        <end position="465"/>
    </location>
</feature>
<dbReference type="OrthoDB" id="337660at2759"/>
<evidence type="ECO:0000256" key="1">
    <source>
        <dbReference type="RuleBase" id="RU000487"/>
    </source>
</evidence>
<protein>
    <recommendedName>
        <fullName evidence="5">Actin-like ATPase domain-containing protein</fullName>
    </recommendedName>
</protein>
<dbReference type="InterPro" id="IPR018181">
    <property type="entry name" value="Heat_shock_70_CS"/>
</dbReference>